<evidence type="ECO:0000256" key="3">
    <source>
        <dbReference type="ARBA" id="ARBA00006577"/>
    </source>
</evidence>
<organism evidence="10">
    <name type="scientific">marine sediment metagenome</name>
    <dbReference type="NCBI Taxonomy" id="412755"/>
    <lineage>
        <taxon>unclassified sequences</taxon>
        <taxon>metagenomes</taxon>
        <taxon>ecological metagenomes</taxon>
    </lineage>
</organism>
<dbReference type="SUPFAM" id="SSF54534">
    <property type="entry name" value="FKBP-like"/>
    <property type="match status" value="1"/>
</dbReference>
<reference evidence="10" key="1">
    <citation type="journal article" date="2014" name="Front. Microbiol.">
        <title>High frequency of phylogenetically diverse reductive dehalogenase-homologous genes in deep subseafloor sedimentary metagenomes.</title>
        <authorList>
            <person name="Kawai M."/>
            <person name="Futagami T."/>
            <person name="Toyoda A."/>
            <person name="Takaki Y."/>
            <person name="Nishi S."/>
            <person name="Hori S."/>
            <person name="Arai W."/>
            <person name="Tsubouchi T."/>
            <person name="Morono Y."/>
            <person name="Uchiyama I."/>
            <person name="Ito T."/>
            <person name="Fujiyama A."/>
            <person name="Inagaki F."/>
            <person name="Takami H."/>
        </authorList>
    </citation>
    <scope>NUCLEOTIDE SEQUENCE</scope>
    <source>
        <strain evidence="10">Expedition CK06-06</strain>
    </source>
</reference>
<keyword evidence="5" id="KW-0963">Cytoplasm</keyword>
<dbReference type="InterPro" id="IPR001179">
    <property type="entry name" value="PPIase_FKBP_dom"/>
</dbReference>
<feature type="domain" description="PPIase FKBP-type" evidence="9">
    <location>
        <begin position="1"/>
        <end position="60"/>
    </location>
</feature>
<evidence type="ECO:0000256" key="6">
    <source>
        <dbReference type="ARBA" id="ARBA00023110"/>
    </source>
</evidence>
<dbReference type="EC" id="5.2.1.8" evidence="4"/>
<evidence type="ECO:0000259" key="9">
    <source>
        <dbReference type="PROSITE" id="PS50059"/>
    </source>
</evidence>
<keyword evidence="8" id="KW-0413">Isomerase</keyword>
<dbReference type="PANTHER" id="PTHR47861:SF3">
    <property type="entry name" value="FKBP-TYPE PEPTIDYL-PROLYL CIS-TRANS ISOMERASE SLYD"/>
    <property type="match status" value="1"/>
</dbReference>
<dbReference type="Pfam" id="PF00254">
    <property type="entry name" value="FKBP_C"/>
    <property type="match status" value="1"/>
</dbReference>
<keyword evidence="6" id="KW-0697">Rotamase</keyword>
<dbReference type="GO" id="GO:0003755">
    <property type="term" value="F:peptidyl-prolyl cis-trans isomerase activity"/>
    <property type="evidence" value="ECO:0007669"/>
    <property type="project" value="UniProtKB-KW"/>
</dbReference>
<evidence type="ECO:0000313" key="10">
    <source>
        <dbReference type="EMBL" id="GAI15579.1"/>
    </source>
</evidence>
<protein>
    <recommendedName>
        <fullName evidence="4">peptidylprolyl isomerase</fullName>
        <ecNumber evidence="4">5.2.1.8</ecNumber>
    </recommendedName>
</protein>
<evidence type="ECO:0000256" key="5">
    <source>
        <dbReference type="ARBA" id="ARBA00022490"/>
    </source>
</evidence>
<gene>
    <name evidence="10" type="ORF">S06H3_20653</name>
</gene>
<evidence type="ECO:0000256" key="7">
    <source>
        <dbReference type="ARBA" id="ARBA00023186"/>
    </source>
</evidence>
<comment type="catalytic activity">
    <reaction evidence="1">
        <text>[protein]-peptidylproline (omega=180) = [protein]-peptidylproline (omega=0)</text>
        <dbReference type="Rhea" id="RHEA:16237"/>
        <dbReference type="Rhea" id="RHEA-COMP:10747"/>
        <dbReference type="Rhea" id="RHEA-COMP:10748"/>
        <dbReference type="ChEBI" id="CHEBI:83833"/>
        <dbReference type="ChEBI" id="CHEBI:83834"/>
        <dbReference type="EC" id="5.2.1.8"/>
    </reaction>
</comment>
<proteinExistence type="inferred from homology"/>
<dbReference type="AlphaFoldDB" id="X1NAB1"/>
<comment type="caution">
    <text evidence="10">The sequence shown here is derived from an EMBL/GenBank/DDBJ whole genome shotgun (WGS) entry which is preliminary data.</text>
</comment>
<dbReference type="GO" id="GO:0005737">
    <property type="term" value="C:cytoplasm"/>
    <property type="evidence" value="ECO:0007669"/>
    <property type="project" value="UniProtKB-SubCell"/>
</dbReference>
<comment type="subcellular location">
    <subcellularLocation>
        <location evidence="2">Cytoplasm</location>
    </subcellularLocation>
</comment>
<evidence type="ECO:0000256" key="1">
    <source>
        <dbReference type="ARBA" id="ARBA00000971"/>
    </source>
</evidence>
<evidence type="ECO:0000256" key="4">
    <source>
        <dbReference type="ARBA" id="ARBA00013194"/>
    </source>
</evidence>
<comment type="similarity">
    <text evidence="3">Belongs to the FKBP-type PPIase family.</text>
</comment>
<evidence type="ECO:0000256" key="8">
    <source>
        <dbReference type="ARBA" id="ARBA00023235"/>
    </source>
</evidence>
<dbReference type="GO" id="GO:0042026">
    <property type="term" value="P:protein refolding"/>
    <property type="evidence" value="ECO:0007669"/>
    <property type="project" value="UniProtKB-ARBA"/>
</dbReference>
<keyword evidence="7" id="KW-0143">Chaperone</keyword>
<name>X1NAB1_9ZZZZ</name>
<evidence type="ECO:0000256" key="2">
    <source>
        <dbReference type="ARBA" id="ARBA00004496"/>
    </source>
</evidence>
<accession>X1NAB1</accession>
<sequence>MIPGFEGAVRGMQVGQVKTVTIPAEEAYGPHNEDMVLVVERDNLPENLNPVVGQQLQMQQENGNTAVVAVTDVSDTTITLDANHPLAGKALIFEIELVEMK</sequence>
<dbReference type="PANTHER" id="PTHR47861">
    <property type="entry name" value="FKBP-TYPE PEPTIDYL-PROLYL CIS-TRANS ISOMERASE SLYD"/>
    <property type="match status" value="1"/>
</dbReference>
<dbReference type="Gene3D" id="3.10.50.40">
    <property type="match status" value="1"/>
</dbReference>
<dbReference type="InterPro" id="IPR046357">
    <property type="entry name" value="PPIase_dom_sf"/>
</dbReference>
<dbReference type="PROSITE" id="PS50059">
    <property type="entry name" value="FKBP_PPIASE"/>
    <property type="match status" value="1"/>
</dbReference>
<dbReference type="EMBL" id="BARV01010724">
    <property type="protein sequence ID" value="GAI15579.1"/>
    <property type="molecule type" value="Genomic_DNA"/>
</dbReference>